<keyword evidence="16" id="KW-1185">Reference proteome</keyword>
<dbReference type="Pfam" id="PF03471">
    <property type="entry name" value="CorC_HlyC"/>
    <property type="match status" value="1"/>
</dbReference>
<evidence type="ECO:0000313" key="16">
    <source>
        <dbReference type="Proteomes" id="UP001589613"/>
    </source>
</evidence>
<organism evidence="15 16">
    <name type="scientific">Ornithinimicrobium kibberense</name>
    <dbReference type="NCBI Taxonomy" id="282060"/>
    <lineage>
        <taxon>Bacteria</taxon>
        <taxon>Bacillati</taxon>
        <taxon>Actinomycetota</taxon>
        <taxon>Actinomycetes</taxon>
        <taxon>Micrococcales</taxon>
        <taxon>Ornithinimicrobiaceae</taxon>
        <taxon>Ornithinimicrobium</taxon>
    </lineage>
</organism>
<dbReference type="InterPro" id="IPR051676">
    <property type="entry name" value="UPF0053_domain"/>
</dbReference>
<dbReference type="Pfam" id="PF00571">
    <property type="entry name" value="CBS"/>
    <property type="match status" value="2"/>
</dbReference>
<keyword evidence="5" id="KW-0677">Repeat</keyword>
<feature type="domain" description="CBS" evidence="13">
    <location>
        <begin position="220"/>
        <end position="277"/>
    </location>
</feature>
<comment type="subcellular location">
    <subcellularLocation>
        <location evidence="1">Cell membrane</location>
        <topology evidence="1">Multi-pass membrane protein</topology>
    </subcellularLocation>
</comment>
<dbReference type="InterPro" id="IPR046342">
    <property type="entry name" value="CBS_dom_sf"/>
</dbReference>
<evidence type="ECO:0000256" key="10">
    <source>
        <dbReference type="PROSITE-ProRule" id="PRU01193"/>
    </source>
</evidence>
<dbReference type="InterPro" id="IPR036318">
    <property type="entry name" value="FAD-bd_PCMH-like_sf"/>
</dbReference>
<dbReference type="InterPro" id="IPR005170">
    <property type="entry name" value="Transptr-assoc_dom"/>
</dbReference>
<sequence length="448" mass="48821">MDTALLTNVLLVLLFVLVGGVFAATEMAIVSLRPSQVDDIERSGGRGRRTAALVRDPNTFLSAVQVGVTVAGFFSSAFGGATISPTVSVGLQRLGLDETLADPLSLVLMTLLIAYLSLVLGELVPKRLAMQRSAGFTRVLAPPLGVFARLLRPVIWLLSVSTNLVVRLLGGDPEATNEQMTIEELRRVVEDNRDLRPYSRQILRDVFRAGERTLGDVLRPRPDVEFLEADRTVEEVEDLVRRSSHSRFPVTGESTDDVLGFVHIRDLLTIDDDRRAGVRVGDVTRQITALPVSKPVLASLHLLQETQQHLALVVDEHGGTEGIVTVEDLVEELVGEIYDEYDTEPDPEDSLVRADGTLRVSGGLIVEELEDALDVHLPRGGYETVAGLVLARLGRMAAEGDEVRAGPVLLRVTAMEGMRIREVQVRRPADPDGQEGQGGQDGDRDEGR</sequence>
<feature type="region of interest" description="Disordered" evidence="11">
    <location>
        <begin position="421"/>
        <end position="448"/>
    </location>
</feature>
<dbReference type="PROSITE" id="PS51371">
    <property type="entry name" value="CBS"/>
    <property type="match status" value="2"/>
</dbReference>
<dbReference type="SMART" id="SM01091">
    <property type="entry name" value="CorC_HlyC"/>
    <property type="match status" value="1"/>
</dbReference>
<dbReference type="SUPFAM" id="SSF56176">
    <property type="entry name" value="FAD-binding/transporter-associated domain-like"/>
    <property type="match status" value="1"/>
</dbReference>
<accession>A0ABV5V3P7</accession>
<comment type="similarity">
    <text evidence="2">Belongs to the UPF0053 family.</text>
</comment>
<dbReference type="Gene3D" id="3.30.465.10">
    <property type="match status" value="1"/>
</dbReference>
<evidence type="ECO:0000256" key="1">
    <source>
        <dbReference type="ARBA" id="ARBA00004651"/>
    </source>
</evidence>
<feature type="compositionally biased region" description="Basic and acidic residues" evidence="11">
    <location>
        <begin position="421"/>
        <end position="430"/>
    </location>
</feature>
<reference evidence="15 16" key="1">
    <citation type="submission" date="2024-09" db="EMBL/GenBank/DDBJ databases">
        <authorList>
            <person name="Sun Q."/>
            <person name="Mori K."/>
        </authorList>
    </citation>
    <scope>NUCLEOTIDE SEQUENCE [LARGE SCALE GENOMIC DNA]</scope>
    <source>
        <strain evidence="15 16">JCM 12763</strain>
    </source>
</reference>
<evidence type="ECO:0000256" key="9">
    <source>
        <dbReference type="PROSITE-ProRule" id="PRU00703"/>
    </source>
</evidence>
<dbReference type="PANTHER" id="PTHR43099">
    <property type="entry name" value="UPF0053 PROTEIN YRKA"/>
    <property type="match status" value="1"/>
</dbReference>
<keyword evidence="8 10" id="KW-0472">Membrane</keyword>
<evidence type="ECO:0000256" key="3">
    <source>
        <dbReference type="ARBA" id="ARBA00022475"/>
    </source>
</evidence>
<comment type="caution">
    <text evidence="15">The sequence shown here is derived from an EMBL/GenBank/DDBJ whole genome shotgun (WGS) entry which is preliminary data.</text>
</comment>
<dbReference type="EMBL" id="JBHMAX010000019">
    <property type="protein sequence ID" value="MFB9732414.1"/>
    <property type="molecule type" value="Genomic_DNA"/>
</dbReference>
<evidence type="ECO:0000256" key="2">
    <source>
        <dbReference type="ARBA" id="ARBA00006337"/>
    </source>
</evidence>
<evidence type="ECO:0000256" key="5">
    <source>
        <dbReference type="ARBA" id="ARBA00022737"/>
    </source>
</evidence>
<proteinExistence type="inferred from homology"/>
<evidence type="ECO:0000313" key="15">
    <source>
        <dbReference type="EMBL" id="MFB9732414.1"/>
    </source>
</evidence>
<dbReference type="InterPro" id="IPR044751">
    <property type="entry name" value="Ion_transp-like_CBS"/>
</dbReference>
<dbReference type="InterPro" id="IPR016169">
    <property type="entry name" value="FAD-bd_PCMH_sub2"/>
</dbReference>
<gene>
    <name evidence="15" type="ORF">ACFFN0_10200</name>
</gene>
<dbReference type="InterPro" id="IPR002550">
    <property type="entry name" value="CNNM"/>
</dbReference>
<evidence type="ECO:0000256" key="11">
    <source>
        <dbReference type="SAM" id="MobiDB-lite"/>
    </source>
</evidence>
<dbReference type="Gene3D" id="3.10.580.10">
    <property type="entry name" value="CBS-domain"/>
    <property type="match status" value="1"/>
</dbReference>
<evidence type="ECO:0000256" key="4">
    <source>
        <dbReference type="ARBA" id="ARBA00022692"/>
    </source>
</evidence>
<evidence type="ECO:0000256" key="6">
    <source>
        <dbReference type="ARBA" id="ARBA00022989"/>
    </source>
</evidence>
<keyword evidence="3" id="KW-1003">Cell membrane</keyword>
<dbReference type="InterPro" id="IPR000644">
    <property type="entry name" value="CBS_dom"/>
</dbReference>
<dbReference type="CDD" id="cd04590">
    <property type="entry name" value="CBS_pair_CorC_HlyC_assoc"/>
    <property type="match status" value="1"/>
</dbReference>
<keyword evidence="4 10" id="KW-0812">Transmembrane</keyword>
<dbReference type="PROSITE" id="PS51846">
    <property type="entry name" value="CNNM"/>
    <property type="match status" value="1"/>
</dbReference>
<evidence type="ECO:0000259" key="13">
    <source>
        <dbReference type="PROSITE" id="PS51371"/>
    </source>
</evidence>
<dbReference type="SUPFAM" id="SSF54631">
    <property type="entry name" value="CBS-domain pair"/>
    <property type="match status" value="1"/>
</dbReference>
<evidence type="ECO:0000256" key="8">
    <source>
        <dbReference type="ARBA" id="ARBA00023136"/>
    </source>
</evidence>
<dbReference type="Proteomes" id="UP001589613">
    <property type="component" value="Unassembled WGS sequence"/>
</dbReference>
<dbReference type="RefSeq" id="WP_141338118.1">
    <property type="nucleotide sequence ID" value="NZ_JBHMAX010000019.1"/>
</dbReference>
<evidence type="ECO:0000259" key="14">
    <source>
        <dbReference type="PROSITE" id="PS51846"/>
    </source>
</evidence>
<dbReference type="PANTHER" id="PTHR43099:SF5">
    <property type="entry name" value="HLYC_CORC FAMILY TRANSPORTER"/>
    <property type="match status" value="1"/>
</dbReference>
<evidence type="ECO:0000256" key="12">
    <source>
        <dbReference type="SAM" id="Phobius"/>
    </source>
</evidence>
<feature type="transmembrane region" description="Helical" evidence="12">
    <location>
        <begin position="104"/>
        <end position="124"/>
    </location>
</feature>
<feature type="domain" description="CBS" evidence="13">
    <location>
        <begin position="283"/>
        <end position="340"/>
    </location>
</feature>
<keyword evidence="7 9" id="KW-0129">CBS domain</keyword>
<feature type="domain" description="CNNM transmembrane" evidence="14">
    <location>
        <begin position="1"/>
        <end position="211"/>
    </location>
</feature>
<name>A0ABV5V3P7_9MICO</name>
<evidence type="ECO:0000256" key="7">
    <source>
        <dbReference type="ARBA" id="ARBA00023122"/>
    </source>
</evidence>
<keyword evidence="6 10" id="KW-1133">Transmembrane helix</keyword>
<dbReference type="Pfam" id="PF01595">
    <property type="entry name" value="CNNM"/>
    <property type="match status" value="1"/>
</dbReference>
<protein>
    <submittedName>
        <fullName evidence="15">Hemolysin family protein</fullName>
    </submittedName>
</protein>